<feature type="compositionally biased region" description="Basic residues" evidence="1">
    <location>
        <begin position="34"/>
        <end position="44"/>
    </location>
</feature>
<dbReference type="EMBL" id="JAGMUU010000013">
    <property type="protein sequence ID" value="KAH7140328.1"/>
    <property type="molecule type" value="Genomic_DNA"/>
</dbReference>
<sequence>MWEVSWTDPQAESRKEHREKKTSRREQHPERSRTKASSKLGRRRTSFESKSSGKSSGFDYSETESIDQGLAISATSLRSAKYYSSKAAAILSSDIDVDRCTSMSTCSEVVEIVTPDLSCTPTSTAESAIPQDYFTTSPESSVPRRDRGLQLPPTGAWLDPSMLSPPPSPSSAWHVQSFDPVAYISANYIQTIGSDSFITKRTRVTVSPRTAEDVATKMGSQITITANKFDDAPIQRPSTAGTINGNGFLPESVGPPDGLVPKPAAKSLRRIPSCTSSISTTKWDGWRPPDAWA</sequence>
<protein>
    <submittedName>
        <fullName evidence="2">Uncharacterized protein</fullName>
    </submittedName>
</protein>
<proteinExistence type="predicted"/>
<dbReference type="OrthoDB" id="3902588at2759"/>
<organism evidence="2 3">
    <name type="scientific">Dactylonectria estremocensis</name>
    <dbReference type="NCBI Taxonomy" id="1079267"/>
    <lineage>
        <taxon>Eukaryota</taxon>
        <taxon>Fungi</taxon>
        <taxon>Dikarya</taxon>
        <taxon>Ascomycota</taxon>
        <taxon>Pezizomycotina</taxon>
        <taxon>Sordariomycetes</taxon>
        <taxon>Hypocreomycetidae</taxon>
        <taxon>Hypocreales</taxon>
        <taxon>Nectriaceae</taxon>
        <taxon>Dactylonectria</taxon>
    </lineage>
</organism>
<gene>
    <name evidence="2" type="ORF">B0J13DRAFT_557534</name>
</gene>
<feature type="compositionally biased region" description="Polar residues" evidence="1">
    <location>
        <begin position="236"/>
        <end position="245"/>
    </location>
</feature>
<keyword evidence="3" id="KW-1185">Reference proteome</keyword>
<feature type="compositionally biased region" description="Low complexity" evidence="1">
    <location>
        <begin position="48"/>
        <end position="60"/>
    </location>
</feature>
<feature type="region of interest" description="Disordered" evidence="1">
    <location>
        <begin position="1"/>
        <end position="65"/>
    </location>
</feature>
<dbReference type="Proteomes" id="UP000717696">
    <property type="component" value="Unassembled WGS sequence"/>
</dbReference>
<feature type="compositionally biased region" description="Polar residues" evidence="1">
    <location>
        <begin position="273"/>
        <end position="282"/>
    </location>
</feature>
<name>A0A9P9IYC5_9HYPO</name>
<comment type="caution">
    <text evidence="2">The sequence shown here is derived from an EMBL/GenBank/DDBJ whole genome shotgun (WGS) entry which is preliminary data.</text>
</comment>
<reference evidence="2" key="1">
    <citation type="journal article" date="2021" name="Nat. Commun.">
        <title>Genetic determinants of endophytism in the Arabidopsis root mycobiome.</title>
        <authorList>
            <person name="Mesny F."/>
            <person name="Miyauchi S."/>
            <person name="Thiergart T."/>
            <person name="Pickel B."/>
            <person name="Atanasova L."/>
            <person name="Karlsson M."/>
            <person name="Huettel B."/>
            <person name="Barry K.W."/>
            <person name="Haridas S."/>
            <person name="Chen C."/>
            <person name="Bauer D."/>
            <person name="Andreopoulos W."/>
            <person name="Pangilinan J."/>
            <person name="LaButti K."/>
            <person name="Riley R."/>
            <person name="Lipzen A."/>
            <person name="Clum A."/>
            <person name="Drula E."/>
            <person name="Henrissat B."/>
            <person name="Kohler A."/>
            <person name="Grigoriev I.V."/>
            <person name="Martin F.M."/>
            <person name="Hacquard S."/>
        </authorList>
    </citation>
    <scope>NUCLEOTIDE SEQUENCE</scope>
    <source>
        <strain evidence="2">MPI-CAGE-AT-0021</strain>
    </source>
</reference>
<dbReference type="AlphaFoldDB" id="A0A9P9IYC5"/>
<evidence type="ECO:0000256" key="1">
    <source>
        <dbReference type="SAM" id="MobiDB-lite"/>
    </source>
</evidence>
<evidence type="ECO:0000313" key="3">
    <source>
        <dbReference type="Proteomes" id="UP000717696"/>
    </source>
</evidence>
<accession>A0A9P9IYC5</accession>
<feature type="region of interest" description="Disordered" evidence="1">
    <location>
        <begin position="232"/>
        <end position="293"/>
    </location>
</feature>
<feature type="compositionally biased region" description="Basic and acidic residues" evidence="1">
    <location>
        <begin position="24"/>
        <end position="33"/>
    </location>
</feature>
<evidence type="ECO:0000313" key="2">
    <source>
        <dbReference type="EMBL" id="KAH7140328.1"/>
    </source>
</evidence>